<protein>
    <recommendedName>
        <fullName evidence="5">PBP domain-containing protein</fullName>
    </recommendedName>
</protein>
<dbReference type="Proteomes" id="UP000249081">
    <property type="component" value="Unassembled WGS sequence"/>
</dbReference>
<accession>A0A2W4VUW4</accession>
<organism evidence="3 4">
    <name type="scientific">Shackletoniella antarctica</name>
    <dbReference type="NCBI Taxonomy" id="268115"/>
    <lineage>
        <taxon>Bacteria</taxon>
        <taxon>Bacillati</taxon>
        <taxon>Cyanobacteriota</taxon>
        <taxon>Cyanophyceae</taxon>
        <taxon>Oculatellales</taxon>
        <taxon>Oculatellaceae</taxon>
        <taxon>Shackletoniella</taxon>
    </lineage>
</organism>
<dbReference type="EMBL" id="QBMN01000252">
    <property type="protein sequence ID" value="PZO33469.1"/>
    <property type="molecule type" value="Genomic_DNA"/>
</dbReference>
<evidence type="ECO:0000313" key="3">
    <source>
        <dbReference type="EMBL" id="PZO33469.1"/>
    </source>
</evidence>
<name>A0A2W4VUW4_9CYAN</name>
<gene>
    <name evidence="3" type="ORF">DCF17_21905</name>
</gene>
<feature type="chain" id="PRO_5016084292" description="PBP domain-containing protein" evidence="2">
    <location>
        <begin position="22"/>
        <end position="109"/>
    </location>
</feature>
<sequence>MQYSVKLLVAALFALSPAAHPALRDFAQAQVAQAPAFSLPETVPSGTALSIQSSPNLGYAADALRQEFEAAYDGTEVGVEVTSSDEITNWSEVGGQPGPIRFADRPEDS</sequence>
<evidence type="ECO:0000256" key="1">
    <source>
        <dbReference type="SAM" id="MobiDB-lite"/>
    </source>
</evidence>
<evidence type="ECO:0008006" key="5">
    <source>
        <dbReference type="Google" id="ProtNLM"/>
    </source>
</evidence>
<reference evidence="4" key="1">
    <citation type="submission" date="2018-04" db="EMBL/GenBank/DDBJ databases">
        <authorList>
            <person name="Cornet L."/>
        </authorList>
    </citation>
    <scope>NUCLEOTIDE SEQUENCE [LARGE SCALE GENOMIC DNA]</scope>
</reference>
<keyword evidence="2" id="KW-0732">Signal</keyword>
<evidence type="ECO:0000256" key="2">
    <source>
        <dbReference type="SAM" id="SignalP"/>
    </source>
</evidence>
<evidence type="ECO:0000313" key="4">
    <source>
        <dbReference type="Proteomes" id="UP000249081"/>
    </source>
</evidence>
<reference evidence="3 4" key="2">
    <citation type="submission" date="2018-06" db="EMBL/GenBank/DDBJ databases">
        <title>Metagenomic assembly of (sub)arctic Cyanobacteria and their associated microbiome from non-axenic cultures.</title>
        <authorList>
            <person name="Baurain D."/>
        </authorList>
    </citation>
    <scope>NUCLEOTIDE SEQUENCE [LARGE SCALE GENOMIC DNA]</scope>
    <source>
        <strain evidence="3">ULC041bin1</strain>
    </source>
</reference>
<proteinExistence type="predicted"/>
<feature type="signal peptide" evidence="2">
    <location>
        <begin position="1"/>
        <end position="21"/>
    </location>
</feature>
<feature type="non-terminal residue" evidence="3">
    <location>
        <position position="109"/>
    </location>
</feature>
<dbReference type="AlphaFoldDB" id="A0A2W4VUW4"/>
<feature type="region of interest" description="Disordered" evidence="1">
    <location>
        <begin position="88"/>
        <end position="109"/>
    </location>
</feature>
<comment type="caution">
    <text evidence="3">The sequence shown here is derived from an EMBL/GenBank/DDBJ whole genome shotgun (WGS) entry which is preliminary data.</text>
</comment>